<dbReference type="PANTHER" id="PTHR10949:SF0">
    <property type="entry name" value="LIPOYL SYNTHASE, MITOCHONDRIAL"/>
    <property type="match status" value="1"/>
</dbReference>
<dbReference type="GO" id="GO:0046872">
    <property type="term" value="F:metal ion binding"/>
    <property type="evidence" value="ECO:0007669"/>
    <property type="project" value="UniProtKB-KW"/>
</dbReference>
<gene>
    <name evidence="9 11" type="primary">lipA</name>
    <name evidence="11" type="ordered locus">SMDSEM_159</name>
</gene>
<keyword evidence="7 9" id="KW-0411">Iron-sulfur</keyword>
<evidence type="ECO:0000256" key="9">
    <source>
        <dbReference type="HAMAP-Rule" id="MF_00206"/>
    </source>
</evidence>
<dbReference type="EC" id="2.8.1.8" evidence="9"/>
<accession>C7LKA5</accession>
<dbReference type="Proteomes" id="UP000008074">
    <property type="component" value="Chromosome"/>
</dbReference>
<evidence type="ECO:0000256" key="4">
    <source>
        <dbReference type="ARBA" id="ARBA00022691"/>
    </source>
</evidence>
<feature type="binding site" evidence="9">
    <location>
        <position position="54"/>
    </location>
    <ligand>
        <name>[4Fe-4S] cluster</name>
        <dbReference type="ChEBI" id="CHEBI:49883"/>
        <label>1</label>
    </ligand>
</feature>
<dbReference type="NCBIfam" id="NF009544">
    <property type="entry name" value="PRK12928.1"/>
    <property type="match status" value="1"/>
</dbReference>
<dbReference type="UniPathway" id="UPA00538">
    <property type="reaction ID" value="UER00593"/>
</dbReference>
<keyword evidence="1 9" id="KW-0004">4Fe-4S</keyword>
<keyword evidence="6 9" id="KW-0408">Iron</keyword>
<dbReference type="SUPFAM" id="SSF102114">
    <property type="entry name" value="Radical SAM enzymes"/>
    <property type="match status" value="1"/>
</dbReference>
<proteinExistence type="inferred from homology"/>
<dbReference type="InterPro" id="IPR006638">
    <property type="entry name" value="Elp3/MiaA/NifB-like_rSAM"/>
</dbReference>
<dbReference type="KEGG" id="sms:SMDSEM_159"/>
<keyword evidence="3 9" id="KW-0808">Transferase</keyword>
<dbReference type="GO" id="GO:0016992">
    <property type="term" value="F:lipoate synthase activity"/>
    <property type="evidence" value="ECO:0007669"/>
    <property type="project" value="UniProtKB-UniRule"/>
</dbReference>
<keyword evidence="4 9" id="KW-0949">S-adenosyl-L-methionine</keyword>
<comment type="cofactor">
    <cofactor evidence="9">
        <name>[4Fe-4S] cluster</name>
        <dbReference type="ChEBI" id="CHEBI:49883"/>
    </cofactor>
    <text evidence="9">Binds 2 [4Fe-4S] clusters per subunit. One cluster is coordinated with 3 cysteines and an exchangeable S-adenosyl-L-methionine.</text>
</comment>
<feature type="binding site" evidence="9">
    <location>
        <position position="43"/>
    </location>
    <ligand>
        <name>[4Fe-4S] cluster</name>
        <dbReference type="ChEBI" id="CHEBI:49883"/>
        <label>1</label>
    </ligand>
</feature>
<evidence type="ECO:0000256" key="8">
    <source>
        <dbReference type="ARBA" id="ARBA00047326"/>
    </source>
</evidence>
<comment type="similarity">
    <text evidence="9">Belongs to the radical SAM superfamily. Lipoyl synthase family.</text>
</comment>
<evidence type="ECO:0000313" key="12">
    <source>
        <dbReference type="Proteomes" id="UP000008074"/>
    </source>
</evidence>
<organism evidence="11 12">
    <name type="scientific">Karelsulcia muelleri (strain SMDSEM)</name>
    <name type="common">Sulcia muelleri</name>
    <dbReference type="NCBI Taxonomy" id="595499"/>
    <lineage>
        <taxon>Bacteria</taxon>
        <taxon>Pseudomonadati</taxon>
        <taxon>Bacteroidota</taxon>
        <taxon>Flavobacteriia</taxon>
        <taxon>Flavobacteriales</taxon>
        <taxon>Candidatus Karelsulcia</taxon>
    </lineage>
</organism>
<dbReference type="SFLD" id="SFLDS00029">
    <property type="entry name" value="Radical_SAM"/>
    <property type="match status" value="1"/>
</dbReference>
<feature type="binding site" evidence="9">
    <location>
        <position position="69"/>
    </location>
    <ligand>
        <name>[4Fe-4S] cluster</name>
        <dbReference type="ChEBI" id="CHEBI:49883"/>
        <label>2</label>
        <note>4Fe-4S-S-AdoMet</note>
    </ligand>
</feature>
<name>C7LKA5_KARMS</name>
<dbReference type="NCBIfam" id="NF004019">
    <property type="entry name" value="PRK05481.1"/>
    <property type="match status" value="1"/>
</dbReference>
<dbReference type="EMBL" id="CP001605">
    <property type="protein sequence ID" value="ACU52867.1"/>
    <property type="molecule type" value="Genomic_DNA"/>
</dbReference>
<keyword evidence="5 9" id="KW-0479">Metal-binding</keyword>
<reference evidence="11 12" key="1">
    <citation type="journal article" date="2009" name="Proc. Natl. Acad. Sci. U.S.A.">
        <title>Convergent evolution of metabolic roles in bacterial co-symbionts of insects.</title>
        <authorList>
            <person name="McCutcheon J.P."/>
            <person name="McDonald B.R."/>
            <person name="Moran N.A."/>
        </authorList>
    </citation>
    <scope>NUCLEOTIDE SEQUENCE [LARGE SCALE GENOMIC DNA]</scope>
    <source>
        <strain evidence="11 12">SMDSEM</strain>
    </source>
</reference>
<dbReference type="FunFam" id="3.20.20.70:FF:000040">
    <property type="entry name" value="Lipoyl synthase"/>
    <property type="match status" value="1"/>
</dbReference>
<evidence type="ECO:0000256" key="2">
    <source>
        <dbReference type="ARBA" id="ARBA00022490"/>
    </source>
</evidence>
<dbReference type="PIRSF" id="PIRSF005963">
    <property type="entry name" value="Lipoyl_synth"/>
    <property type="match status" value="1"/>
</dbReference>
<feature type="binding site" evidence="9">
    <location>
        <position position="48"/>
    </location>
    <ligand>
        <name>[4Fe-4S] cluster</name>
        <dbReference type="ChEBI" id="CHEBI:49883"/>
        <label>1</label>
    </ligand>
</feature>
<evidence type="ECO:0000256" key="5">
    <source>
        <dbReference type="ARBA" id="ARBA00022723"/>
    </source>
</evidence>
<dbReference type="GO" id="GO:0009249">
    <property type="term" value="P:protein lipoylation"/>
    <property type="evidence" value="ECO:0007669"/>
    <property type="project" value="UniProtKB-UniRule"/>
</dbReference>
<dbReference type="PROSITE" id="PS51918">
    <property type="entry name" value="RADICAL_SAM"/>
    <property type="match status" value="1"/>
</dbReference>
<feature type="binding site" evidence="9">
    <location>
        <position position="76"/>
    </location>
    <ligand>
        <name>[4Fe-4S] cluster</name>
        <dbReference type="ChEBI" id="CHEBI:49883"/>
        <label>2</label>
        <note>4Fe-4S-S-AdoMet</note>
    </ligand>
</feature>
<feature type="binding site" evidence="9">
    <location>
        <position position="281"/>
    </location>
    <ligand>
        <name>[4Fe-4S] cluster</name>
        <dbReference type="ChEBI" id="CHEBI:49883"/>
        <label>1</label>
    </ligand>
</feature>
<evidence type="ECO:0000313" key="11">
    <source>
        <dbReference type="EMBL" id="ACU52867.1"/>
    </source>
</evidence>
<dbReference type="SMART" id="SM00729">
    <property type="entry name" value="Elp3"/>
    <property type="match status" value="1"/>
</dbReference>
<dbReference type="SFLD" id="SFLDG01058">
    <property type="entry name" value="lipoyl_synthase_like"/>
    <property type="match status" value="1"/>
</dbReference>
<dbReference type="STRING" id="595499.SMDSEM_159"/>
<evidence type="ECO:0000256" key="1">
    <source>
        <dbReference type="ARBA" id="ARBA00022485"/>
    </source>
</evidence>
<evidence type="ECO:0000256" key="3">
    <source>
        <dbReference type="ARBA" id="ARBA00022679"/>
    </source>
</evidence>
<feature type="domain" description="Radical SAM core" evidence="10">
    <location>
        <begin position="55"/>
        <end position="270"/>
    </location>
</feature>
<dbReference type="SFLD" id="SFLDF00271">
    <property type="entry name" value="lipoyl_synthase"/>
    <property type="match status" value="1"/>
</dbReference>
<dbReference type="GO" id="GO:0005737">
    <property type="term" value="C:cytoplasm"/>
    <property type="evidence" value="ECO:0007669"/>
    <property type="project" value="UniProtKB-SubCell"/>
</dbReference>
<comment type="function">
    <text evidence="9">Catalyzes the radical-mediated insertion of two sulfur atoms into the C-6 and C-8 positions of the octanoyl moiety bound to the lipoyl domains of lipoate-dependent enzymes, thereby converting the octanoylated domains into lipoylated derivatives.</text>
</comment>
<protein>
    <recommendedName>
        <fullName evidence="9">Lipoyl synthase</fullName>
        <ecNumber evidence="9">2.8.1.8</ecNumber>
    </recommendedName>
    <alternativeName>
        <fullName evidence="9">Lip-syn</fullName>
        <shortName evidence="9">LS</shortName>
    </alternativeName>
    <alternativeName>
        <fullName evidence="9">Lipoate synthase</fullName>
    </alternativeName>
    <alternativeName>
        <fullName evidence="9">Lipoic acid synthase</fullName>
    </alternativeName>
    <alternativeName>
        <fullName evidence="9">Sulfur insertion protein LipA</fullName>
    </alternativeName>
</protein>
<evidence type="ECO:0000256" key="7">
    <source>
        <dbReference type="ARBA" id="ARBA00023014"/>
    </source>
</evidence>
<evidence type="ECO:0000259" key="10">
    <source>
        <dbReference type="PROSITE" id="PS51918"/>
    </source>
</evidence>
<dbReference type="HOGENOM" id="CLU_033144_2_1_10"/>
<dbReference type="HAMAP" id="MF_00206">
    <property type="entry name" value="Lipoyl_synth"/>
    <property type="match status" value="1"/>
</dbReference>
<dbReference type="Pfam" id="PF04055">
    <property type="entry name" value="Radical_SAM"/>
    <property type="match status" value="1"/>
</dbReference>
<dbReference type="Gene3D" id="3.20.20.70">
    <property type="entry name" value="Aldolase class I"/>
    <property type="match status" value="1"/>
</dbReference>
<dbReference type="GO" id="GO:0051539">
    <property type="term" value="F:4 iron, 4 sulfur cluster binding"/>
    <property type="evidence" value="ECO:0007669"/>
    <property type="project" value="UniProtKB-UniRule"/>
</dbReference>
<dbReference type="AlphaFoldDB" id="C7LKA5"/>
<comment type="catalytic activity">
    <reaction evidence="8 9">
        <text>[[Fe-S] cluster scaffold protein carrying a second [4Fe-4S](2+) cluster] + N(6)-octanoyl-L-lysyl-[protein] + 2 oxidized [2Fe-2S]-[ferredoxin] + 2 S-adenosyl-L-methionine + 4 H(+) = [[Fe-S] cluster scaffold protein] + N(6)-[(R)-dihydrolipoyl]-L-lysyl-[protein] + 4 Fe(3+) + 2 hydrogen sulfide + 2 5'-deoxyadenosine + 2 L-methionine + 2 reduced [2Fe-2S]-[ferredoxin]</text>
        <dbReference type="Rhea" id="RHEA:16585"/>
        <dbReference type="Rhea" id="RHEA-COMP:9928"/>
        <dbReference type="Rhea" id="RHEA-COMP:10000"/>
        <dbReference type="Rhea" id="RHEA-COMP:10001"/>
        <dbReference type="Rhea" id="RHEA-COMP:10475"/>
        <dbReference type="Rhea" id="RHEA-COMP:14568"/>
        <dbReference type="Rhea" id="RHEA-COMP:14569"/>
        <dbReference type="ChEBI" id="CHEBI:15378"/>
        <dbReference type="ChEBI" id="CHEBI:17319"/>
        <dbReference type="ChEBI" id="CHEBI:29034"/>
        <dbReference type="ChEBI" id="CHEBI:29919"/>
        <dbReference type="ChEBI" id="CHEBI:33722"/>
        <dbReference type="ChEBI" id="CHEBI:33737"/>
        <dbReference type="ChEBI" id="CHEBI:33738"/>
        <dbReference type="ChEBI" id="CHEBI:57844"/>
        <dbReference type="ChEBI" id="CHEBI:59789"/>
        <dbReference type="ChEBI" id="CHEBI:78809"/>
        <dbReference type="ChEBI" id="CHEBI:83100"/>
        <dbReference type="EC" id="2.8.1.8"/>
    </reaction>
</comment>
<dbReference type="InterPro" id="IPR058240">
    <property type="entry name" value="rSAM_sf"/>
</dbReference>
<dbReference type="InterPro" id="IPR013785">
    <property type="entry name" value="Aldolase_TIM"/>
</dbReference>
<evidence type="ECO:0000256" key="6">
    <source>
        <dbReference type="ARBA" id="ARBA00023004"/>
    </source>
</evidence>
<dbReference type="InterPro" id="IPR007197">
    <property type="entry name" value="rSAM"/>
</dbReference>
<feature type="binding site" evidence="9">
    <location>
        <position position="73"/>
    </location>
    <ligand>
        <name>[4Fe-4S] cluster</name>
        <dbReference type="ChEBI" id="CHEBI:49883"/>
        <label>2</label>
        <note>4Fe-4S-S-AdoMet</note>
    </ligand>
</feature>
<dbReference type="NCBIfam" id="TIGR00510">
    <property type="entry name" value="lipA"/>
    <property type="match status" value="1"/>
</dbReference>
<sequence length="289" mass="32961">MVLDKNKDKKFVNLKPKWLHVKFPLGKNYNNILKLSNNINTICNSGSCPNIGQCWGKGVATFMILGNLCTRSCKFCGIKTGKPQKIDFEEPKKVAHSIKILNIKHAVITSVDRDDLKDMGAIIWVKTIKAIKNLNENLTLETLIPDFKGRKDLINLIINEKPEVISHNIETVRRLTKKVRVQAKYDRSINVLKYIKLKSNIRTKTGIMLGLGETEEEVIQTLKDSKKAKIDIITIGQYLSPSIKHLPVKNFIHPFIFKKYEKIALDMGFLYVESGPLVRSSYNAYKHIL</sequence>
<comment type="subcellular location">
    <subcellularLocation>
        <location evidence="9">Cytoplasm</location>
    </subcellularLocation>
</comment>
<keyword evidence="2 9" id="KW-0963">Cytoplasm</keyword>
<comment type="pathway">
    <text evidence="9">Protein modification; protein lipoylation via endogenous pathway; protein N(6)-(lipoyl)lysine from octanoyl-[acyl-carrier-protein]: step 2/2.</text>
</comment>
<dbReference type="InterPro" id="IPR003698">
    <property type="entry name" value="Lipoyl_synth"/>
</dbReference>
<dbReference type="PANTHER" id="PTHR10949">
    <property type="entry name" value="LIPOYL SYNTHASE"/>
    <property type="match status" value="1"/>
</dbReference>